<feature type="compositionally biased region" description="Pro residues" evidence="1">
    <location>
        <begin position="11"/>
        <end position="21"/>
    </location>
</feature>
<feature type="region of interest" description="Disordered" evidence="1">
    <location>
        <begin position="1"/>
        <end position="30"/>
    </location>
</feature>
<evidence type="ECO:0000313" key="2">
    <source>
        <dbReference type="EMBL" id="MBQ0853520.1"/>
    </source>
</evidence>
<dbReference type="AlphaFoldDB" id="A0A940Y1A4"/>
<protein>
    <submittedName>
        <fullName evidence="2">Uncharacterized protein</fullName>
    </submittedName>
</protein>
<gene>
    <name evidence="2" type="ORF">J8N05_35735</name>
</gene>
<accession>A0A940Y1A4</accession>
<sequence length="49" mass="5156">MPMRGAASSPSAPPFALPPLSPEQLAADQPSLDMLRRVRRGLGALPDTD</sequence>
<comment type="caution">
    <text evidence="2">The sequence shown here is derived from an EMBL/GenBank/DDBJ whole genome shotgun (WGS) entry which is preliminary data.</text>
</comment>
<dbReference type="EMBL" id="JAGPYQ010000001">
    <property type="protein sequence ID" value="MBQ0853520.1"/>
    <property type="molecule type" value="Genomic_DNA"/>
</dbReference>
<reference evidence="2 3" key="1">
    <citation type="submission" date="2021-04" db="EMBL/GenBank/DDBJ databases">
        <authorList>
            <person name="Tang X."/>
            <person name="Zhou X."/>
            <person name="Chen X."/>
            <person name="Cernava T."/>
            <person name="Zhang C."/>
        </authorList>
    </citation>
    <scope>NUCLEOTIDE SEQUENCE [LARGE SCALE GENOMIC DNA]</scope>
    <source>
        <strain evidence="2 3">BH-SS-21</strain>
    </source>
</reference>
<keyword evidence="3" id="KW-1185">Reference proteome</keyword>
<evidence type="ECO:0000256" key="1">
    <source>
        <dbReference type="SAM" id="MobiDB-lite"/>
    </source>
</evidence>
<proteinExistence type="predicted"/>
<name>A0A940Y1A4_9ACTN</name>
<dbReference type="Proteomes" id="UP000677413">
    <property type="component" value="Unassembled WGS sequence"/>
</dbReference>
<organism evidence="2 3">
    <name type="scientific">Streptomyces liliiviolaceus</name>
    <dbReference type="NCBI Taxonomy" id="2823109"/>
    <lineage>
        <taxon>Bacteria</taxon>
        <taxon>Bacillati</taxon>
        <taxon>Actinomycetota</taxon>
        <taxon>Actinomycetes</taxon>
        <taxon>Kitasatosporales</taxon>
        <taxon>Streptomycetaceae</taxon>
        <taxon>Streptomyces</taxon>
    </lineage>
</organism>
<feature type="compositionally biased region" description="Low complexity" evidence="1">
    <location>
        <begin position="1"/>
        <end position="10"/>
    </location>
</feature>
<evidence type="ECO:0000313" key="3">
    <source>
        <dbReference type="Proteomes" id="UP000677413"/>
    </source>
</evidence>